<accession>A0A165H733</accession>
<dbReference type="InterPro" id="IPR013154">
    <property type="entry name" value="ADH-like_N"/>
</dbReference>
<dbReference type="EMBL" id="LQNT01000009">
    <property type="protein sequence ID" value="KZE38974.1"/>
    <property type="molecule type" value="Genomic_DNA"/>
</dbReference>
<dbReference type="InterPro" id="IPR011032">
    <property type="entry name" value="GroES-like_sf"/>
</dbReference>
<proteinExistence type="predicted"/>
<dbReference type="PROSITE" id="PS01162">
    <property type="entry name" value="QOR_ZETA_CRYSTAL"/>
    <property type="match status" value="1"/>
</dbReference>
<dbReference type="PANTHER" id="PTHR43677:SF4">
    <property type="entry name" value="QUINONE OXIDOREDUCTASE-LIKE PROTEIN 2"/>
    <property type="match status" value="1"/>
</dbReference>
<dbReference type="AlphaFoldDB" id="A0A165H733"/>
<sequence>MRAWQITKLDDPQEALELNKVTPSELKPGQVRIGVRAAAMNFFDILQCQGKYQETHDLPFTPGAEVSGVIKEAAAGSILKAGDRVIATPLLPNGGFAEDLVIDESLVFPIPDELSHEKAASMFITYQTAYYALHRMAGIREDQVLLVHAGSGGVGSAAIQLGKAAGATVIATAGSDEKTDICRRIGADYAINYRSEDFVKEVKAITEGRGADLIFDPVGGEVFDKSRKCIAFEGKILVIGFAGGEIADAPTNHVLIKNYSVVGVHWGYFRKLYPEEVTRYHDALMDLYKEEKIDPLVYGAYPFEQLPDALGKLSNRETYGKLLLKIGQNQ</sequence>
<dbReference type="CDD" id="cd08241">
    <property type="entry name" value="QOR1"/>
    <property type="match status" value="1"/>
</dbReference>
<dbReference type="SMART" id="SM00829">
    <property type="entry name" value="PKS_ER"/>
    <property type="match status" value="1"/>
</dbReference>
<dbReference type="InterPro" id="IPR002364">
    <property type="entry name" value="Quin_OxRdtase/zeta-crystal_CS"/>
</dbReference>
<evidence type="ECO:0000313" key="2">
    <source>
        <dbReference type="EMBL" id="KZE38974.1"/>
    </source>
</evidence>
<dbReference type="PANTHER" id="PTHR43677">
    <property type="entry name" value="SHORT-CHAIN DEHYDROGENASE/REDUCTASE"/>
    <property type="match status" value="1"/>
</dbReference>
<gene>
    <name evidence="2" type="ORF">AV656_08735</name>
</gene>
<evidence type="ECO:0000259" key="1">
    <source>
        <dbReference type="SMART" id="SM00829"/>
    </source>
</evidence>
<reference evidence="2 3" key="1">
    <citation type="submission" date="2016-01" db="EMBL/GenBank/DDBJ databases">
        <title>Whole genome sequencing of Bhargavaea cecembensis T14.</title>
        <authorList>
            <person name="Hong K.W."/>
        </authorList>
    </citation>
    <scope>NUCLEOTIDE SEQUENCE [LARGE SCALE GENOMIC DNA]</scope>
    <source>
        <strain evidence="2 3">T14</strain>
    </source>
</reference>
<dbReference type="Gene3D" id="3.40.50.720">
    <property type="entry name" value="NAD(P)-binding Rossmann-like Domain"/>
    <property type="match status" value="1"/>
</dbReference>
<protein>
    <submittedName>
        <fullName evidence="2">Alcohol dehydrogenase</fullName>
    </submittedName>
</protein>
<comment type="caution">
    <text evidence="2">The sequence shown here is derived from an EMBL/GenBank/DDBJ whole genome shotgun (WGS) entry which is preliminary data.</text>
</comment>
<dbReference type="SUPFAM" id="SSF50129">
    <property type="entry name" value="GroES-like"/>
    <property type="match status" value="1"/>
</dbReference>
<dbReference type="InterPro" id="IPR020843">
    <property type="entry name" value="ER"/>
</dbReference>
<dbReference type="Gene3D" id="3.90.180.10">
    <property type="entry name" value="Medium-chain alcohol dehydrogenases, catalytic domain"/>
    <property type="match status" value="1"/>
</dbReference>
<dbReference type="InterPro" id="IPR051397">
    <property type="entry name" value="Zn-ADH-like_protein"/>
</dbReference>
<dbReference type="GO" id="GO:0008270">
    <property type="term" value="F:zinc ion binding"/>
    <property type="evidence" value="ECO:0007669"/>
    <property type="project" value="InterPro"/>
</dbReference>
<dbReference type="Pfam" id="PF08240">
    <property type="entry name" value="ADH_N"/>
    <property type="match status" value="1"/>
</dbReference>
<evidence type="ECO:0000313" key="3">
    <source>
        <dbReference type="Proteomes" id="UP000076490"/>
    </source>
</evidence>
<dbReference type="InterPro" id="IPR013149">
    <property type="entry name" value="ADH-like_C"/>
</dbReference>
<dbReference type="SUPFAM" id="SSF51735">
    <property type="entry name" value="NAD(P)-binding Rossmann-fold domains"/>
    <property type="match status" value="1"/>
</dbReference>
<dbReference type="InterPro" id="IPR036291">
    <property type="entry name" value="NAD(P)-bd_dom_sf"/>
</dbReference>
<dbReference type="Proteomes" id="UP000076490">
    <property type="component" value="Unassembled WGS sequence"/>
</dbReference>
<dbReference type="GO" id="GO:0016491">
    <property type="term" value="F:oxidoreductase activity"/>
    <property type="evidence" value="ECO:0007669"/>
    <property type="project" value="InterPro"/>
</dbReference>
<dbReference type="OrthoDB" id="9787435at2"/>
<dbReference type="Pfam" id="PF00107">
    <property type="entry name" value="ADH_zinc_N"/>
    <property type="match status" value="1"/>
</dbReference>
<feature type="domain" description="Enoyl reductase (ER)" evidence="1">
    <location>
        <begin position="11"/>
        <end position="324"/>
    </location>
</feature>
<name>A0A165H733_9BACL</name>
<organism evidence="2 3">
    <name type="scientific">Bhargavaea cecembensis</name>
    <dbReference type="NCBI Taxonomy" id="394098"/>
    <lineage>
        <taxon>Bacteria</taxon>
        <taxon>Bacillati</taxon>
        <taxon>Bacillota</taxon>
        <taxon>Bacilli</taxon>
        <taxon>Bacillales</taxon>
        <taxon>Caryophanaceae</taxon>
        <taxon>Bhargavaea</taxon>
    </lineage>
</organism>
<dbReference type="RefSeq" id="WP_063181039.1">
    <property type="nucleotide sequence ID" value="NZ_LQNT01000009.1"/>
</dbReference>